<feature type="compositionally biased region" description="Low complexity" evidence="1">
    <location>
        <begin position="18"/>
        <end position="33"/>
    </location>
</feature>
<dbReference type="AlphaFoldDB" id="A0A0D1Y4U6"/>
<sequence>MIPAFGFDNRGKRPQAYCSSSSKNNCGSSGSWRSSRKGLYADAVAADEDLAKQEAEAAEVGFCRPLVKAREMQDRSSKAVANSQTPVFSSMERLHGSSMPSGLTLVDWDRIYSLPAVWDDALYIQTSRTMGQSKKHTALHRTSIRSAENASISQV</sequence>
<evidence type="ECO:0000313" key="2">
    <source>
        <dbReference type="EMBL" id="KIV77857.1"/>
    </source>
</evidence>
<feature type="region of interest" description="Disordered" evidence="1">
    <location>
        <begin position="1"/>
        <end position="34"/>
    </location>
</feature>
<protein>
    <submittedName>
        <fullName evidence="2">Uncharacterized protein</fullName>
    </submittedName>
</protein>
<accession>A0A0D1Y4U6</accession>
<reference evidence="2 3" key="1">
    <citation type="submission" date="2015-01" db="EMBL/GenBank/DDBJ databases">
        <title>The Genome Sequence of Exophiala sideris CBS121828.</title>
        <authorList>
            <consortium name="The Broad Institute Genomics Platform"/>
            <person name="Cuomo C."/>
            <person name="de Hoog S."/>
            <person name="Gorbushina A."/>
            <person name="Stielow B."/>
            <person name="Teixiera M."/>
            <person name="Abouelleil A."/>
            <person name="Chapman S.B."/>
            <person name="Priest M."/>
            <person name="Young S.K."/>
            <person name="Wortman J."/>
            <person name="Nusbaum C."/>
            <person name="Birren B."/>
        </authorList>
    </citation>
    <scope>NUCLEOTIDE SEQUENCE [LARGE SCALE GENOMIC DNA]</scope>
    <source>
        <strain evidence="2 3">CBS 121828</strain>
    </source>
</reference>
<proteinExistence type="predicted"/>
<dbReference type="EMBL" id="KN846954">
    <property type="protein sequence ID" value="KIV77857.1"/>
    <property type="molecule type" value="Genomic_DNA"/>
</dbReference>
<dbReference type="Proteomes" id="UP000053599">
    <property type="component" value="Unassembled WGS sequence"/>
</dbReference>
<name>A0A0D1Y4U6_9EURO</name>
<dbReference type="HOGENOM" id="CLU_1695484_0_0_1"/>
<evidence type="ECO:0000256" key="1">
    <source>
        <dbReference type="SAM" id="MobiDB-lite"/>
    </source>
</evidence>
<organism evidence="2 3">
    <name type="scientific">Exophiala sideris</name>
    <dbReference type="NCBI Taxonomy" id="1016849"/>
    <lineage>
        <taxon>Eukaryota</taxon>
        <taxon>Fungi</taxon>
        <taxon>Dikarya</taxon>
        <taxon>Ascomycota</taxon>
        <taxon>Pezizomycotina</taxon>
        <taxon>Eurotiomycetes</taxon>
        <taxon>Chaetothyriomycetidae</taxon>
        <taxon>Chaetothyriales</taxon>
        <taxon>Herpotrichiellaceae</taxon>
        <taxon>Exophiala</taxon>
    </lineage>
</organism>
<gene>
    <name evidence="2" type="ORF">PV11_09635</name>
</gene>
<evidence type="ECO:0000313" key="3">
    <source>
        <dbReference type="Proteomes" id="UP000053599"/>
    </source>
</evidence>